<protein>
    <submittedName>
        <fullName evidence="1">Uncharacterized protein</fullName>
    </submittedName>
</protein>
<evidence type="ECO:0000313" key="1">
    <source>
        <dbReference type="EMBL" id="ODV93967.1"/>
    </source>
</evidence>
<dbReference type="EMBL" id="KV454017">
    <property type="protein sequence ID" value="ODV93967.1"/>
    <property type="molecule type" value="Genomic_DNA"/>
</dbReference>
<dbReference type="AlphaFoldDB" id="A0A1E4TQE4"/>
<keyword evidence="2" id="KW-1185">Reference proteome</keyword>
<dbReference type="Proteomes" id="UP000094236">
    <property type="component" value="Unassembled WGS sequence"/>
</dbReference>
<evidence type="ECO:0000313" key="2">
    <source>
        <dbReference type="Proteomes" id="UP000094236"/>
    </source>
</evidence>
<gene>
    <name evidence="1" type="ORF">PACTADRAFT_4863</name>
</gene>
<name>A0A1E4TQE4_PACTA</name>
<sequence>MNSQDELKKFIGRLIILDRGNSNESISQLRLLGRTKDFCKLFDADTFNLLISVLVRNLEDEPDLQLSLLATLSNILLSNENAALLVSKNEDLGSVIENNVFGLIRLLSLNDSILPAFRFIYLVSVNSGDNLQLDFEKYLEICYDNARLILSKFIVGEDILLVEILKIIHYLINKDKELKKFFFQKDSTFYLNYIKSNDTISTNVLLAISNIISDFEIEDNLDHSNSYLSFFNKKVVEKYCNLLQESLIAQNLSNVLSILNCINSFTELLQNVLAIRQTPNLLVNLETFFVPKDGSVPKLYISLMDLLLQNYRQKNPAAMLSLSSCSPTLISYLILDLYYKFCGNDVGKFLDELGILLTMDFLRIKQSDTVNIADKGFNNDEMKWQKRQNEATLYPRHYDILKKKNLKICLS</sequence>
<organism evidence="1 2">
    <name type="scientific">Pachysolen tannophilus NRRL Y-2460</name>
    <dbReference type="NCBI Taxonomy" id="669874"/>
    <lineage>
        <taxon>Eukaryota</taxon>
        <taxon>Fungi</taxon>
        <taxon>Dikarya</taxon>
        <taxon>Ascomycota</taxon>
        <taxon>Saccharomycotina</taxon>
        <taxon>Pichiomycetes</taxon>
        <taxon>Pachysolenaceae</taxon>
        <taxon>Pachysolen</taxon>
    </lineage>
</organism>
<reference evidence="2" key="1">
    <citation type="submission" date="2016-05" db="EMBL/GenBank/DDBJ databases">
        <title>Comparative genomics of biotechnologically important yeasts.</title>
        <authorList>
            <consortium name="DOE Joint Genome Institute"/>
            <person name="Riley R."/>
            <person name="Haridas S."/>
            <person name="Wolfe K.H."/>
            <person name="Lopes M.R."/>
            <person name="Hittinger C.T."/>
            <person name="Goker M."/>
            <person name="Salamov A."/>
            <person name="Wisecaver J."/>
            <person name="Long T.M."/>
            <person name="Aerts A.L."/>
            <person name="Barry K."/>
            <person name="Choi C."/>
            <person name="Clum A."/>
            <person name="Coughlan A.Y."/>
            <person name="Deshpande S."/>
            <person name="Douglass A.P."/>
            <person name="Hanson S.J."/>
            <person name="Klenk H.-P."/>
            <person name="Labutti K."/>
            <person name="Lapidus A."/>
            <person name="Lindquist E."/>
            <person name="Lipzen A."/>
            <person name="Meier-Kolthoff J.P."/>
            <person name="Ohm R.A."/>
            <person name="Otillar R.P."/>
            <person name="Pangilinan J."/>
            <person name="Peng Y."/>
            <person name="Rokas A."/>
            <person name="Rosa C.A."/>
            <person name="Scheuner C."/>
            <person name="Sibirny A.A."/>
            <person name="Slot J.C."/>
            <person name="Stielow J.B."/>
            <person name="Sun H."/>
            <person name="Kurtzman C.P."/>
            <person name="Blackwell M."/>
            <person name="Grigoriev I.V."/>
            <person name="Jeffries T.W."/>
        </authorList>
    </citation>
    <scope>NUCLEOTIDE SEQUENCE [LARGE SCALE GENOMIC DNA]</scope>
    <source>
        <strain evidence="2">NRRL Y-2460</strain>
    </source>
</reference>
<proteinExistence type="predicted"/>
<accession>A0A1E4TQE4</accession>